<comment type="caution">
    <text evidence="2">The sequence shown here is derived from an EMBL/GenBank/DDBJ whole genome shotgun (WGS) entry which is preliminary data.</text>
</comment>
<dbReference type="EMBL" id="JAWRVG010000002">
    <property type="protein sequence ID" value="KAK4084552.1"/>
    <property type="molecule type" value="Genomic_DNA"/>
</dbReference>
<evidence type="ECO:0000313" key="3">
    <source>
        <dbReference type="Proteomes" id="UP001273209"/>
    </source>
</evidence>
<protein>
    <submittedName>
        <fullName evidence="2">Uncharacterized protein</fullName>
    </submittedName>
</protein>
<dbReference type="AlphaFoldDB" id="A0AAE1IKJ7"/>
<gene>
    <name evidence="2" type="ORF">Triagg1_1032</name>
</gene>
<accession>A0AAE1IKJ7</accession>
<proteinExistence type="predicted"/>
<reference evidence="2" key="1">
    <citation type="submission" date="2023-11" db="EMBL/GenBank/DDBJ databases">
        <title>The genome sequences of three competitors of mushroom-forming fungi.</title>
        <authorList>
            <person name="Beijen E."/>
            <person name="Ohm R.A."/>
        </authorList>
    </citation>
    <scope>NUCLEOTIDE SEQUENCE</scope>
    <source>
        <strain evidence="2">CBS 100526</strain>
    </source>
</reference>
<dbReference type="GeneID" id="87914283"/>
<dbReference type="Proteomes" id="UP001273209">
    <property type="component" value="Unassembled WGS sequence"/>
</dbReference>
<organism evidence="2 3">
    <name type="scientific">Trichoderma aggressivum f. europaeum</name>
    <dbReference type="NCBI Taxonomy" id="173218"/>
    <lineage>
        <taxon>Eukaryota</taxon>
        <taxon>Fungi</taxon>
        <taxon>Dikarya</taxon>
        <taxon>Ascomycota</taxon>
        <taxon>Pezizomycotina</taxon>
        <taxon>Sordariomycetes</taxon>
        <taxon>Hypocreomycetidae</taxon>
        <taxon>Hypocreales</taxon>
        <taxon>Hypocreaceae</taxon>
        <taxon>Trichoderma</taxon>
    </lineage>
</organism>
<feature type="region of interest" description="Disordered" evidence="1">
    <location>
        <begin position="54"/>
        <end position="75"/>
    </location>
</feature>
<keyword evidence="3" id="KW-1185">Reference proteome</keyword>
<evidence type="ECO:0000313" key="2">
    <source>
        <dbReference type="EMBL" id="KAK4084552.1"/>
    </source>
</evidence>
<evidence type="ECO:0000256" key="1">
    <source>
        <dbReference type="SAM" id="MobiDB-lite"/>
    </source>
</evidence>
<name>A0AAE1IKJ7_9HYPO</name>
<sequence length="228" mass="24964">MLTKLPEVLRGFPSQSPPCSYRQPIASLSAAVAQTGQRRTWKLRLFKMTSGGWESLGGTKESDRPGRASSRRAARPPKYRYEHYSYWESQAKRRPAASPGGCRTFLSATSAGRSTGLQFQAHSLKARTDHAGAHRAPGNPKKRAPELQSLRAFTAPVSASGRQSSVSCSRRGVTGDGTRRHWHCIVRVVLVGLSHCTALDCYCTSTYTTTVQLLSIHAFLMDGPLQGF</sequence>
<dbReference type="RefSeq" id="XP_062760256.1">
    <property type="nucleotide sequence ID" value="XM_062903961.1"/>
</dbReference>